<name>A0A161VM79_COLIC</name>
<keyword evidence="3" id="KW-1185">Reference proteome</keyword>
<evidence type="ECO:0000313" key="3">
    <source>
        <dbReference type="Proteomes" id="UP000076584"/>
    </source>
</evidence>
<reference evidence="2 3" key="1">
    <citation type="submission" date="2015-06" db="EMBL/GenBank/DDBJ databases">
        <title>Survival trade-offs in plant roots during colonization by closely related pathogenic and mutualistic fungi.</title>
        <authorList>
            <person name="Hacquard S."/>
            <person name="Kracher B."/>
            <person name="Hiruma K."/>
            <person name="Weinman A."/>
            <person name="Muench P."/>
            <person name="Garrido Oter R."/>
            <person name="Ver Loren van Themaat E."/>
            <person name="Dallerey J.-F."/>
            <person name="Damm U."/>
            <person name="Henrissat B."/>
            <person name="Lespinet O."/>
            <person name="Thon M."/>
            <person name="Kemen E."/>
            <person name="McHardy A.C."/>
            <person name="Schulze-Lefert P."/>
            <person name="O'Connell R.J."/>
        </authorList>
    </citation>
    <scope>NUCLEOTIDE SEQUENCE [LARGE SCALE GENOMIC DNA]</scope>
    <source>
        <strain evidence="2 3">MAFF 238704</strain>
    </source>
</reference>
<feature type="coiled-coil region" evidence="1">
    <location>
        <begin position="21"/>
        <end position="48"/>
    </location>
</feature>
<dbReference type="Proteomes" id="UP000076584">
    <property type="component" value="Unassembled WGS sequence"/>
</dbReference>
<accession>A0A161VM79</accession>
<keyword evidence="1" id="KW-0175">Coiled coil</keyword>
<protein>
    <submittedName>
        <fullName evidence="2">Uncharacterized protein</fullName>
    </submittedName>
</protein>
<evidence type="ECO:0000256" key="1">
    <source>
        <dbReference type="SAM" id="Coils"/>
    </source>
</evidence>
<proteinExistence type="predicted"/>
<feature type="non-terminal residue" evidence="2">
    <location>
        <position position="1"/>
    </location>
</feature>
<gene>
    <name evidence="2" type="ORF">CI238_00861</name>
</gene>
<dbReference type="AlphaFoldDB" id="A0A161VM79"/>
<sequence length="328" mass="36436">LHQLPLLITMSRLPPVDKLPLALRKNIRDEWESKKEDLQKELSDVLGAEWTLSEINPNELYPYAGDGYAKQSLGSCIAQYVSSAISNLKTFASTYGEDGKSELNSICHARSLLLDLDDRPDKNARVTYCGVLVKDGGKLAIVFSEGNLGTNADYAVDGPGLLKALNDAPPAPGSDDAMSYAARTSVRQEYDEQIEETRKKLADMLEKPDVVLVPNFEANFAKIREAGKKKGSEVSSDWEGNLGGFTRMYFEGLEYQMAYQKFGDDDLLREGFNEAVEKGEIHFRIVDKMAYGTYGEVVLEDGAIYVQTRPHHFGSNVNYAAEKLLDQL</sequence>
<dbReference type="EMBL" id="LFIW01002391">
    <property type="protein sequence ID" value="KZL72135.1"/>
    <property type="molecule type" value="Genomic_DNA"/>
</dbReference>
<organism evidence="2 3">
    <name type="scientific">Colletotrichum incanum</name>
    <name type="common">Soybean anthracnose fungus</name>
    <dbReference type="NCBI Taxonomy" id="1573173"/>
    <lineage>
        <taxon>Eukaryota</taxon>
        <taxon>Fungi</taxon>
        <taxon>Dikarya</taxon>
        <taxon>Ascomycota</taxon>
        <taxon>Pezizomycotina</taxon>
        <taxon>Sordariomycetes</taxon>
        <taxon>Hypocreomycetidae</taxon>
        <taxon>Glomerellales</taxon>
        <taxon>Glomerellaceae</taxon>
        <taxon>Colletotrichum</taxon>
        <taxon>Colletotrichum spaethianum species complex</taxon>
    </lineage>
</organism>
<comment type="caution">
    <text evidence="2">The sequence shown here is derived from an EMBL/GenBank/DDBJ whole genome shotgun (WGS) entry which is preliminary data.</text>
</comment>
<evidence type="ECO:0000313" key="2">
    <source>
        <dbReference type="EMBL" id="KZL72135.1"/>
    </source>
</evidence>